<gene>
    <name evidence="3" type="ORF">TrRE_jg11396</name>
</gene>
<dbReference type="GO" id="GO:0016407">
    <property type="term" value="F:acetyltransferase activity"/>
    <property type="evidence" value="ECO:0007669"/>
    <property type="project" value="InterPro"/>
</dbReference>
<keyword evidence="4" id="KW-1185">Reference proteome</keyword>
<dbReference type="Proteomes" id="UP001165082">
    <property type="component" value="Unassembled WGS sequence"/>
</dbReference>
<dbReference type="InterPro" id="IPR001447">
    <property type="entry name" value="Arylamine_N-AcTrfase"/>
</dbReference>
<dbReference type="PANTHER" id="PTHR11786">
    <property type="entry name" value="N-HYDROXYARYLAMINE O-ACETYLTRANSFERASE"/>
    <property type="match status" value="1"/>
</dbReference>
<accession>A0A9W7DPQ9</accession>
<sequence>MNAHMRNISFENMDVVIATAPISISPTSVYDKLVTRGRGGYCFEQNTLLLTALTALSFPPPTPLLCRVRWGKSDGQTTPFTHMCLRVEVGGGEYLADVGFAGVNSMDPIDLDPSSPPQPKPEGVFRTRLQSKYRYLEVQDRGDPTVYRALYCWAEETPCEEQDLEQSNWFSCTYPGARFTGQFFAARIAKDRDERHHILNDEYVVREMGGEVTTKV</sequence>
<dbReference type="Pfam" id="PF00797">
    <property type="entry name" value="Acetyltransf_2"/>
    <property type="match status" value="1"/>
</dbReference>
<evidence type="ECO:0008006" key="5">
    <source>
        <dbReference type="Google" id="ProtNLM"/>
    </source>
</evidence>
<keyword evidence="2" id="KW-0808">Transferase</keyword>
<proteinExistence type="inferred from homology"/>
<protein>
    <recommendedName>
        <fullName evidence="5">Arylamine N-acetyltransferase</fullName>
    </recommendedName>
</protein>
<dbReference type="Gene3D" id="3.30.2140.10">
    <property type="entry name" value="Arylamine N-acetyltransferase"/>
    <property type="match status" value="1"/>
</dbReference>
<comment type="caution">
    <text evidence="3">The sequence shown here is derived from an EMBL/GenBank/DDBJ whole genome shotgun (WGS) entry which is preliminary data.</text>
</comment>
<evidence type="ECO:0000313" key="4">
    <source>
        <dbReference type="Proteomes" id="UP001165082"/>
    </source>
</evidence>
<dbReference type="AlphaFoldDB" id="A0A9W7DPQ9"/>
<evidence type="ECO:0000256" key="2">
    <source>
        <dbReference type="RuleBase" id="RU003452"/>
    </source>
</evidence>
<dbReference type="EMBL" id="BRXZ01004259">
    <property type="protein sequence ID" value="GMH46243.1"/>
    <property type="molecule type" value="Genomic_DNA"/>
</dbReference>
<name>A0A9W7DPQ9_9STRA</name>
<evidence type="ECO:0000313" key="3">
    <source>
        <dbReference type="EMBL" id="GMH46243.1"/>
    </source>
</evidence>
<dbReference type="OrthoDB" id="10260017at2759"/>
<comment type="similarity">
    <text evidence="1 2">Belongs to the arylamine N-acetyltransferase family.</text>
</comment>
<dbReference type="Gene3D" id="2.40.128.150">
    <property type="entry name" value="Cysteine proteinases"/>
    <property type="match status" value="1"/>
</dbReference>
<feature type="non-terminal residue" evidence="3">
    <location>
        <position position="216"/>
    </location>
</feature>
<keyword evidence="2" id="KW-0012">Acyltransferase</keyword>
<dbReference type="PANTHER" id="PTHR11786:SF0">
    <property type="entry name" value="ARYLAMINE N-ACETYLTRANSFERASE 4-RELATED"/>
    <property type="match status" value="1"/>
</dbReference>
<reference evidence="3" key="1">
    <citation type="submission" date="2022-07" db="EMBL/GenBank/DDBJ databases">
        <title>Genome analysis of Parmales, a sister group of diatoms, reveals the evolutionary specialization of diatoms from phago-mixotrophs to photoautotrophs.</title>
        <authorList>
            <person name="Ban H."/>
            <person name="Sato S."/>
            <person name="Yoshikawa S."/>
            <person name="Kazumasa Y."/>
            <person name="Nakamura Y."/>
            <person name="Ichinomiya M."/>
            <person name="Saitoh K."/>
            <person name="Sato N."/>
            <person name="Blanc-Mathieu R."/>
            <person name="Endo H."/>
            <person name="Kuwata A."/>
            <person name="Ogata H."/>
        </authorList>
    </citation>
    <scope>NUCLEOTIDE SEQUENCE</scope>
</reference>
<dbReference type="PRINTS" id="PR01543">
    <property type="entry name" value="ANATRNSFRASE"/>
</dbReference>
<evidence type="ECO:0000256" key="1">
    <source>
        <dbReference type="ARBA" id="ARBA00006547"/>
    </source>
</evidence>
<dbReference type="InterPro" id="IPR038765">
    <property type="entry name" value="Papain-like_cys_pep_sf"/>
</dbReference>
<organism evidence="3 4">
    <name type="scientific">Triparma retinervis</name>
    <dbReference type="NCBI Taxonomy" id="2557542"/>
    <lineage>
        <taxon>Eukaryota</taxon>
        <taxon>Sar</taxon>
        <taxon>Stramenopiles</taxon>
        <taxon>Ochrophyta</taxon>
        <taxon>Bolidophyceae</taxon>
        <taxon>Parmales</taxon>
        <taxon>Triparmaceae</taxon>
        <taxon>Triparma</taxon>
    </lineage>
</organism>
<dbReference type="SUPFAM" id="SSF54001">
    <property type="entry name" value="Cysteine proteinases"/>
    <property type="match status" value="1"/>
</dbReference>